<sequence>MQTRNKGVFWGYKTEITIATSKGTYKFSDHEKSGYGGKIIFELPFNTDGSVNYVDITFYNLSKAHAEVFKNKRRFTIKSGPEELFGKLAEGTIISHEEEQRDGADYSIKVRCLVGKDYSKDAKIYSYASGSKKTKHSFTIKKGEVIKWNTKKKVKVKLSFRKGTKSSTIIKRICRQSGIKISPMDLKKDKVNKKAYTVGPKPYSALKKLAKACGSKLYYRRDGLVIDSFGKANPYKENIYLDETHGIESMTINEDDDGKTTYSVTTALDPRIDAGSVVYISYDGVKGWFRVLNGSHNSDAYTTEFEAKKID</sequence>
<name>A0A0R2DDX5_9LACO</name>
<dbReference type="PATRIC" id="fig|1423803.3.peg.293"/>
<evidence type="ECO:0000313" key="2">
    <source>
        <dbReference type="Proteomes" id="UP000051589"/>
    </source>
</evidence>
<dbReference type="EMBL" id="AYZH01000010">
    <property type="protein sequence ID" value="KRN02158.1"/>
    <property type="molecule type" value="Genomic_DNA"/>
</dbReference>
<evidence type="ECO:0000313" key="1">
    <source>
        <dbReference type="EMBL" id="KRN02158.1"/>
    </source>
</evidence>
<protein>
    <submittedName>
        <fullName evidence="1">Uncharacterized protein</fullName>
    </submittedName>
</protein>
<keyword evidence="2" id="KW-1185">Reference proteome</keyword>
<dbReference type="Proteomes" id="UP000051589">
    <property type="component" value="Unassembled WGS sequence"/>
</dbReference>
<organism evidence="1 2">
    <name type="scientific">Levilactobacillus senmaizukei DSM 21775 = NBRC 103853</name>
    <dbReference type="NCBI Taxonomy" id="1423803"/>
    <lineage>
        <taxon>Bacteria</taxon>
        <taxon>Bacillati</taxon>
        <taxon>Bacillota</taxon>
        <taxon>Bacilli</taxon>
        <taxon>Lactobacillales</taxon>
        <taxon>Lactobacillaceae</taxon>
        <taxon>Levilactobacillus</taxon>
    </lineage>
</organism>
<gene>
    <name evidence="1" type="ORF">FD13_GL000298</name>
</gene>
<comment type="caution">
    <text evidence="1">The sequence shown here is derived from an EMBL/GenBank/DDBJ whole genome shotgun (WGS) entry which is preliminary data.</text>
</comment>
<proteinExistence type="predicted"/>
<dbReference type="STRING" id="1423803.FD13_GL000298"/>
<accession>A0A0R2DDX5</accession>
<dbReference type="AlphaFoldDB" id="A0A0R2DDX5"/>
<reference evidence="1 2" key="1">
    <citation type="journal article" date="2015" name="Genome Announc.">
        <title>Expanding the biotechnology potential of lactobacilli through comparative genomics of 213 strains and associated genera.</title>
        <authorList>
            <person name="Sun Z."/>
            <person name="Harris H.M."/>
            <person name="McCann A."/>
            <person name="Guo C."/>
            <person name="Argimon S."/>
            <person name="Zhang W."/>
            <person name="Yang X."/>
            <person name="Jeffery I.B."/>
            <person name="Cooney J.C."/>
            <person name="Kagawa T.F."/>
            <person name="Liu W."/>
            <person name="Song Y."/>
            <person name="Salvetti E."/>
            <person name="Wrobel A."/>
            <person name="Rasinkangas P."/>
            <person name="Parkhill J."/>
            <person name="Rea M.C."/>
            <person name="O'Sullivan O."/>
            <person name="Ritari J."/>
            <person name="Douillard F.P."/>
            <person name="Paul Ross R."/>
            <person name="Yang R."/>
            <person name="Briner A.E."/>
            <person name="Felis G.E."/>
            <person name="de Vos W.M."/>
            <person name="Barrangou R."/>
            <person name="Klaenhammer T.R."/>
            <person name="Caufield P.W."/>
            <person name="Cui Y."/>
            <person name="Zhang H."/>
            <person name="O'Toole P.W."/>
        </authorList>
    </citation>
    <scope>NUCLEOTIDE SEQUENCE [LARGE SCALE GENOMIC DNA]</scope>
    <source>
        <strain evidence="1 2">DSM 21775</strain>
    </source>
</reference>